<dbReference type="Proteomes" id="UP000318437">
    <property type="component" value="Unassembled WGS sequence"/>
</dbReference>
<protein>
    <submittedName>
        <fullName evidence="1">Uncharacterized protein</fullName>
    </submittedName>
</protein>
<proteinExistence type="predicted"/>
<gene>
    <name evidence="1" type="ORF">Pla144_12690</name>
</gene>
<evidence type="ECO:0000313" key="1">
    <source>
        <dbReference type="EMBL" id="TWU30482.1"/>
    </source>
</evidence>
<sequence length="84" mass="9731">MRVPPIDRIKNETLFIFVTAAEHVCTGDDRLCREVVNHQGDDGLYARWNDDSHHQERCRENGRQSAGGTTLNLEVRDWRENVPI</sequence>
<dbReference type="EMBL" id="SJPS01000001">
    <property type="protein sequence ID" value="TWU30482.1"/>
    <property type="molecule type" value="Genomic_DNA"/>
</dbReference>
<organism evidence="1 2">
    <name type="scientific">Bythopirellula polymerisocia</name>
    <dbReference type="NCBI Taxonomy" id="2528003"/>
    <lineage>
        <taxon>Bacteria</taxon>
        <taxon>Pseudomonadati</taxon>
        <taxon>Planctomycetota</taxon>
        <taxon>Planctomycetia</taxon>
        <taxon>Pirellulales</taxon>
        <taxon>Lacipirellulaceae</taxon>
        <taxon>Bythopirellula</taxon>
    </lineage>
</organism>
<keyword evidence="2" id="KW-1185">Reference proteome</keyword>
<name>A0A5C6D0Q2_9BACT</name>
<accession>A0A5C6D0Q2</accession>
<evidence type="ECO:0000313" key="2">
    <source>
        <dbReference type="Proteomes" id="UP000318437"/>
    </source>
</evidence>
<reference evidence="1 2" key="1">
    <citation type="submission" date="2019-02" db="EMBL/GenBank/DDBJ databases">
        <title>Deep-cultivation of Planctomycetes and their phenomic and genomic characterization uncovers novel biology.</title>
        <authorList>
            <person name="Wiegand S."/>
            <person name="Jogler M."/>
            <person name="Boedeker C."/>
            <person name="Pinto D."/>
            <person name="Vollmers J."/>
            <person name="Rivas-Marin E."/>
            <person name="Kohn T."/>
            <person name="Peeters S.H."/>
            <person name="Heuer A."/>
            <person name="Rast P."/>
            <person name="Oberbeckmann S."/>
            <person name="Bunk B."/>
            <person name="Jeske O."/>
            <person name="Meyerdierks A."/>
            <person name="Storesund J.E."/>
            <person name="Kallscheuer N."/>
            <person name="Luecker S."/>
            <person name="Lage O.M."/>
            <person name="Pohl T."/>
            <person name="Merkel B.J."/>
            <person name="Hornburger P."/>
            <person name="Mueller R.-W."/>
            <person name="Bruemmer F."/>
            <person name="Labrenz M."/>
            <person name="Spormann A.M."/>
            <person name="Op Den Camp H."/>
            <person name="Overmann J."/>
            <person name="Amann R."/>
            <person name="Jetten M.S.M."/>
            <person name="Mascher T."/>
            <person name="Medema M.H."/>
            <person name="Devos D.P."/>
            <person name="Kaster A.-K."/>
            <person name="Ovreas L."/>
            <person name="Rohde M."/>
            <person name="Galperin M.Y."/>
            <person name="Jogler C."/>
        </authorList>
    </citation>
    <scope>NUCLEOTIDE SEQUENCE [LARGE SCALE GENOMIC DNA]</scope>
    <source>
        <strain evidence="1 2">Pla144</strain>
    </source>
</reference>
<dbReference type="AlphaFoldDB" id="A0A5C6D0Q2"/>
<comment type="caution">
    <text evidence="1">The sequence shown here is derived from an EMBL/GenBank/DDBJ whole genome shotgun (WGS) entry which is preliminary data.</text>
</comment>